<dbReference type="SMART" id="SM00233">
    <property type="entry name" value="PH"/>
    <property type="match status" value="1"/>
</dbReference>
<dbReference type="InterPro" id="IPR001849">
    <property type="entry name" value="PH_domain"/>
</dbReference>
<evidence type="ECO:0000256" key="1">
    <source>
        <dbReference type="SAM" id="Coils"/>
    </source>
</evidence>
<dbReference type="Proteomes" id="UP001165289">
    <property type="component" value="Unassembled WGS sequence"/>
</dbReference>
<dbReference type="FunFam" id="2.30.29.30:FF:000286">
    <property type="entry name" value="PH-protein kinase domain containing protein"/>
    <property type="match status" value="1"/>
</dbReference>
<evidence type="ECO:0000313" key="5">
    <source>
        <dbReference type="Proteomes" id="UP001165289"/>
    </source>
</evidence>
<reference evidence="4 5" key="1">
    <citation type="journal article" date="2023" name="BMC Biol.">
        <title>The compact genome of the sponge Oopsacas minuta (Hexactinellida) is lacking key metazoan core genes.</title>
        <authorList>
            <person name="Santini S."/>
            <person name="Schenkelaars Q."/>
            <person name="Jourda C."/>
            <person name="Duchesne M."/>
            <person name="Belahbib H."/>
            <person name="Rocher C."/>
            <person name="Selva M."/>
            <person name="Riesgo A."/>
            <person name="Vervoort M."/>
            <person name="Leys S.P."/>
            <person name="Kodjabachian L."/>
            <person name="Le Bivic A."/>
            <person name="Borchiellini C."/>
            <person name="Claverie J.M."/>
            <person name="Renard E."/>
        </authorList>
    </citation>
    <scope>NUCLEOTIDE SEQUENCE [LARGE SCALE GENOMIC DNA]</scope>
    <source>
        <strain evidence="4">SPO-2</strain>
    </source>
</reference>
<keyword evidence="5" id="KW-1185">Reference proteome</keyword>
<gene>
    <name evidence="4" type="ORF">LOD99_15795</name>
</gene>
<dbReference type="PROSITE" id="PS50003">
    <property type="entry name" value="PH_DOMAIN"/>
    <property type="match status" value="1"/>
</dbReference>
<dbReference type="Gene3D" id="2.30.29.30">
    <property type="entry name" value="Pleckstrin-homology domain (PH domain)/Phosphotyrosine-binding domain (PTB)"/>
    <property type="match status" value="1"/>
</dbReference>
<feature type="coiled-coil region" evidence="1">
    <location>
        <begin position="711"/>
        <end position="745"/>
    </location>
</feature>
<dbReference type="InterPro" id="IPR051707">
    <property type="entry name" value="PI-Interact_SigTrans_Reg"/>
</dbReference>
<name>A0AAV7K9Z8_9METZ</name>
<sequence>MSYASAKSLDLQLPHRQDSLDEIDNKETKIGLYCTLDGEGIENTNNNINKNKGSNPAKGSNQKSGGLNLRMDKTYPSVHQGFLTKQGGTIKNWKKRFFTLRTNKVLYYYRDINKEPQGEIDLNDNLFSIRAGSCEDGCWSKIPFKRTLVLDTTNRRYYLYSETVQEADTWLERITNVRNKPNTPNVKEKSQTLPAQGRSATVGQFGRSLKITPNLSPITAEDCSSFTKPRTLTSSAKFQVLPAVPIRAKISEDVSQYYGDLPVHEKKLAEMRNEANEHYSNPNYLLDDTHMSEGGGQLEKRRSELYKCRSVEDFVTSSTYEVSKLLESQEDEATCVTTETLYDCPDTGETRDELYGLVINGNETTTTKCETTSNRPRMELPEITDYCITKQPIPDSMRRALLPLNPEKNHTQQQQHQQQQQQKKNSAGSLGVGVYSMIQPEEIIEAPIPKPRSVTLSINKDCLYDEVPVEEFYDEINAETRAELFDINTNKNEVNSNNTQPNNDYETLQQSSTYDEACGCIQDTTYDILTDDKPDSPLPVIKIKSTDGIISKSRTNSPPISPLNSGVFSPIRKVTSNNPTSPQATRRKQDPLPPVPNSPRPIASPNKPVLSKSTDNNLKEQTISANNSDTDEKPVVTPYTGPDPLSDSLDFPVFIVNEDVCLNSDTQVIPKYSKVNRSYTVASKSSAGTDLFQKKRNELIKTSSTNSGNDLSTECVDLSEEEKKLERLRRECNREEKKNERIEGELKMKKKFDEIRKDQELIQQRLQGIRAKNIDMMVEVGKDDLKGVKSGTNDANDDMERIKIEREKLEIEKERQKLEREKLAMERERSEMEKMKLEHQKLLLERERFMFEKEKLDLEKARMECLTRSESQTSEI</sequence>
<feature type="region of interest" description="Disordered" evidence="2">
    <location>
        <begin position="550"/>
        <end position="616"/>
    </location>
</feature>
<evidence type="ECO:0000313" key="4">
    <source>
        <dbReference type="EMBL" id="KAI6658082.1"/>
    </source>
</evidence>
<keyword evidence="1" id="KW-0175">Coiled coil</keyword>
<evidence type="ECO:0000259" key="3">
    <source>
        <dbReference type="PROSITE" id="PS50003"/>
    </source>
</evidence>
<feature type="region of interest" description="Disordered" evidence="2">
    <location>
        <begin position="623"/>
        <end position="642"/>
    </location>
</feature>
<feature type="domain" description="PH" evidence="3">
    <location>
        <begin position="76"/>
        <end position="179"/>
    </location>
</feature>
<feature type="region of interest" description="Disordered" evidence="2">
    <location>
        <begin position="408"/>
        <end position="428"/>
    </location>
</feature>
<comment type="caution">
    <text evidence="4">The sequence shown here is derived from an EMBL/GenBank/DDBJ whole genome shotgun (WGS) entry which is preliminary data.</text>
</comment>
<feature type="region of interest" description="Disordered" evidence="2">
    <location>
        <begin position="45"/>
        <end position="67"/>
    </location>
</feature>
<organism evidence="4 5">
    <name type="scientific">Oopsacas minuta</name>
    <dbReference type="NCBI Taxonomy" id="111878"/>
    <lineage>
        <taxon>Eukaryota</taxon>
        <taxon>Metazoa</taxon>
        <taxon>Porifera</taxon>
        <taxon>Hexactinellida</taxon>
        <taxon>Hexasterophora</taxon>
        <taxon>Lyssacinosida</taxon>
        <taxon>Leucopsacidae</taxon>
        <taxon>Oopsacas</taxon>
    </lineage>
</organism>
<dbReference type="AlphaFoldDB" id="A0AAV7K9Z8"/>
<feature type="compositionally biased region" description="Polar residues" evidence="2">
    <location>
        <begin position="552"/>
        <end position="567"/>
    </location>
</feature>
<accession>A0AAV7K9Z8</accession>
<feature type="coiled-coil region" evidence="1">
    <location>
        <begin position="792"/>
        <end position="847"/>
    </location>
</feature>
<evidence type="ECO:0000256" key="2">
    <source>
        <dbReference type="SAM" id="MobiDB-lite"/>
    </source>
</evidence>
<feature type="compositionally biased region" description="Low complexity" evidence="2">
    <location>
        <begin position="412"/>
        <end position="422"/>
    </location>
</feature>
<protein>
    <submittedName>
        <fullName evidence="4">Auxilin-related protein 1-like</fullName>
    </submittedName>
</protein>
<dbReference type="SUPFAM" id="SSF50729">
    <property type="entry name" value="PH domain-like"/>
    <property type="match status" value="1"/>
</dbReference>
<dbReference type="EMBL" id="JAKMXF010000110">
    <property type="protein sequence ID" value="KAI6658082.1"/>
    <property type="molecule type" value="Genomic_DNA"/>
</dbReference>
<feature type="compositionally biased region" description="Low complexity" evidence="2">
    <location>
        <begin position="45"/>
        <end position="55"/>
    </location>
</feature>
<proteinExistence type="predicted"/>
<dbReference type="InterPro" id="IPR011993">
    <property type="entry name" value="PH-like_dom_sf"/>
</dbReference>
<dbReference type="Pfam" id="PF00169">
    <property type="entry name" value="PH"/>
    <property type="match status" value="1"/>
</dbReference>
<dbReference type="PANTHER" id="PTHR14336:SF15">
    <property type="entry name" value="DUAL ADAPTER FOR PHOSPHOTYROSINE AND 3-PHOSPHOTYROSINE AND 3-PHOSPHOINOSITIDE"/>
    <property type="match status" value="1"/>
</dbReference>
<feature type="compositionally biased region" description="Polar residues" evidence="2">
    <location>
        <begin position="574"/>
        <end position="584"/>
    </location>
</feature>
<dbReference type="PANTHER" id="PTHR14336">
    <property type="entry name" value="TANDEM PH DOMAIN CONTAINING PROTEIN"/>
    <property type="match status" value="1"/>
</dbReference>